<dbReference type="InterPro" id="IPR008628">
    <property type="entry name" value="GPP34-like"/>
</dbReference>
<keyword evidence="2" id="KW-0333">Golgi apparatus</keyword>
<proteinExistence type="predicted"/>
<reference evidence="5 6" key="1">
    <citation type="journal article" date="2012" name="Stand. Genomic Sci.">
        <title>Genome sequence of the ocean sediment bacterium Saccharomonospora marina type strain (XMU15(T)).</title>
        <authorList>
            <person name="Klenk H.P."/>
            <person name="Lu M."/>
            <person name="Lucas S."/>
            <person name="Lapidus A."/>
            <person name="Copeland A."/>
            <person name="Pitluck S."/>
            <person name="Goodwin L.A."/>
            <person name="Han C."/>
            <person name="Tapia R."/>
            <person name="Brambilla E.M."/>
            <person name="Potter G."/>
            <person name="Land M."/>
            <person name="Ivanova N."/>
            <person name="Rohde M."/>
            <person name="Goker M."/>
            <person name="Detter J.C."/>
            <person name="Li W.J."/>
            <person name="Kyrpides N.C."/>
            <person name="Woyke T."/>
        </authorList>
    </citation>
    <scope>NUCLEOTIDE SEQUENCE [LARGE SCALE GENOMIC DNA]</scope>
    <source>
        <strain evidence="5 6">XMU15</strain>
    </source>
</reference>
<evidence type="ECO:0000256" key="1">
    <source>
        <dbReference type="ARBA" id="ARBA00004255"/>
    </source>
</evidence>
<dbReference type="OrthoDB" id="4962633at2"/>
<name>H5X3J5_9PSEU</name>
<dbReference type="HOGENOM" id="CLU_080168_4_0_11"/>
<dbReference type="GO" id="GO:0012505">
    <property type="term" value="C:endomembrane system"/>
    <property type="evidence" value="ECO:0007669"/>
    <property type="project" value="UniProtKB-ARBA"/>
</dbReference>
<dbReference type="eggNOG" id="ENOG50312XT">
    <property type="taxonomic scope" value="Bacteria"/>
</dbReference>
<dbReference type="InterPro" id="IPR038261">
    <property type="entry name" value="GPP34-like_sf"/>
</dbReference>
<accession>H5X3J5</accession>
<dbReference type="EMBL" id="CM001439">
    <property type="protein sequence ID" value="EHR49929.1"/>
    <property type="molecule type" value="Genomic_DNA"/>
</dbReference>
<gene>
    <name evidence="5" type="ORF">SacmaDRAFT_1658</name>
</gene>
<dbReference type="AlphaFoldDB" id="H5X3J5"/>
<dbReference type="GO" id="GO:0048194">
    <property type="term" value="P:Golgi vesicle budding"/>
    <property type="evidence" value="ECO:0007669"/>
    <property type="project" value="TreeGrafter"/>
</dbReference>
<dbReference type="PANTHER" id="PTHR12704:SF2">
    <property type="entry name" value="GOLGI PHOSPHOPROTEIN 3 HOMOLOG SAURON"/>
    <property type="match status" value="1"/>
</dbReference>
<dbReference type="GO" id="GO:0005829">
    <property type="term" value="C:cytosol"/>
    <property type="evidence" value="ECO:0007669"/>
    <property type="project" value="TreeGrafter"/>
</dbReference>
<keyword evidence="3" id="KW-0446">Lipid-binding</keyword>
<dbReference type="Gene3D" id="1.10.3630.10">
    <property type="entry name" value="yeast vps74-n-term truncation variant domain like"/>
    <property type="match status" value="1"/>
</dbReference>
<evidence type="ECO:0000313" key="5">
    <source>
        <dbReference type="EMBL" id="EHR49929.1"/>
    </source>
</evidence>
<organism evidence="5 6">
    <name type="scientific">Saccharomonospora marina XMU15</name>
    <dbReference type="NCBI Taxonomy" id="882083"/>
    <lineage>
        <taxon>Bacteria</taxon>
        <taxon>Bacillati</taxon>
        <taxon>Actinomycetota</taxon>
        <taxon>Actinomycetes</taxon>
        <taxon>Pseudonocardiales</taxon>
        <taxon>Pseudonocardiaceae</taxon>
        <taxon>Saccharomonospora</taxon>
    </lineage>
</organism>
<dbReference type="PANTHER" id="PTHR12704">
    <property type="entry name" value="TRANS-GOLGI PROTEIN GMX33"/>
    <property type="match status" value="1"/>
</dbReference>
<evidence type="ECO:0000313" key="6">
    <source>
        <dbReference type="Proteomes" id="UP000004926"/>
    </source>
</evidence>
<dbReference type="STRING" id="882083.SacmaDRAFT_1658"/>
<dbReference type="GO" id="GO:0043001">
    <property type="term" value="P:Golgi to plasma membrane protein transport"/>
    <property type="evidence" value="ECO:0007669"/>
    <property type="project" value="TreeGrafter"/>
</dbReference>
<sequence length="224" mass="24101">MLIAEDLLLLLFDDKAGKPVDGVSNLEYSLAGAVLIELAMLGRIDVTTDADEGKAGRMVIRDSTPTGEATLDDALATMSKMEGKKPKDVIGPLARGGLSRQLLDGLVQRGILRREQGRVLGLFPTTRWPAEDSRHEQRTRAELNRVLVDGHQPNERTTALVALLAGMGVTKQVVGGRDPRLVERRATEIAEGNWAGDALRRAVEEITSAVMAALFVPTIVTGAT</sequence>
<keyword evidence="6" id="KW-1185">Reference proteome</keyword>
<protein>
    <submittedName>
        <fullName evidence="5">Phosphoprotein 3 (GPP34)</fullName>
    </submittedName>
</protein>
<dbReference type="GO" id="GO:0006890">
    <property type="term" value="P:retrograde vesicle-mediated transport, Golgi to endoplasmic reticulum"/>
    <property type="evidence" value="ECO:0007669"/>
    <property type="project" value="TreeGrafter"/>
</dbReference>
<comment type="subcellular location">
    <subcellularLocation>
        <location evidence="1">Golgi apparatus membrane</location>
        <topology evidence="1">Peripheral membrane protein</topology>
        <orientation evidence="1">Cytoplasmic side</orientation>
    </subcellularLocation>
</comment>
<dbReference type="GO" id="GO:0070273">
    <property type="term" value="F:phosphatidylinositol-4-phosphate binding"/>
    <property type="evidence" value="ECO:0007669"/>
    <property type="project" value="InterPro"/>
</dbReference>
<evidence type="ECO:0000256" key="4">
    <source>
        <dbReference type="ARBA" id="ARBA00023136"/>
    </source>
</evidence>
<dbReference type="GO" id="GO:0007030">
    <property type="term" value="P:Golgi organization"/>
    <property type="evidence" value="ECO:0007669"/>
    <property type="project" value="TreeGrafter"/>
</dbReference>
<dbReference type="Proteomes" id="UP000004926">
    <property type="component" value="Chromosome"/>
</dbReference>
<dbReference type="Pfam" id="PF05719">
    <property type="entry name" value="GPP34"/>
    <property type="match status" value="1"/>
</dbReference>
<keyword evidence="4" id="KW-0472">Membrane</keyword>
<dbReference type="RefSeq" id="WP_009153314.1">
    <property type="nucleotide sequence ID" value="NZ_CM001439.1"/>
</dbReference>
<evidence type="ECO:0000256" key="3">
    <source>
        <dbReference type="ARBA" id="ARBA00023121"/>
    </source>
</evidence>
<evidence type="ECO:0000256" key="2">
    <source>
        <dbReference type="ARBA" id="ARBA00023034"/>
    </source>
</evidence>